<dbReference type="EMBL" id="JYDI01000045">
    <property type="protein sequence ID" value="KRY56248.1"/>
    <property type="molecule type" value="Genomic_DNA"/>
</dbReference>
<dbReference type="Proteomes" id="UP000054653">
    <property type="component" value="Unassembled WGS sequence"/>
</dbReference>
<gene>
    <name evidence="2" type="ORF">T03_4790</name>
</gene>
<protein>
    <submittedName>
        <fullName evidence="2">Uncharacterized protein</fullName>
    </submittedName>
</protein>
<name>A0A0V1D468_TRIBR</name>
<comment type="caution">
    <text evidence="2">The sequence shown here is derived from an EMBL/GenBank/DDBJ whole genome shotgun (WGS) entry which is preliminary data.</text>
</comment>
<dbReference type="AlphaFoldDB" id="A0A0V1D468"/>
<dbReference type="PROSITE" id="PS51257">
    <property type="entry name" value="PROKAR_LIPOPROTEIN"/>
    <property type="match status" value="1"/>
</dbReference>
<organism evidence="2 3">
    <name type="scientific">Trichinella britovi</name>
    <name type="common">Parasitic roundworm</name>
    <dbReference type="NCBI Taxonomy" id="45882"/>
    <lineage>
        <taxon>Eukaryota</taxon>
        <taxon>Metazoa</taxon>
        <taxon>Ecdysozoa</taxon>
        <taxon>Nematoda</taxon>
        <taxon>Enoplea</taxon>
        <taxon>Dorylaimia</taxon>
        <taxon>Trichinellida</taxon>
        <taxon>Trichinellidae</taxon>
        <taxon>Trichinella</taxon>
    </lineage>
</organism>
<proteinExistence type="predicted"/>
<feature type="transmembrane region" description="Helical" evidence="1">
    <location>
        <begin position="15"/>
        <end position="34"/>
    </location>
</feature>
<evidence type="ECO:0000313" key="2">
    <source>
        <dbReference type="EMBL" id="KRY56248.1"/>
    </source>
</evidence>
<dbReference type="OMA" id="SACHLYT"/>
<keyword evidence="1" id="KW-0812">Transmembrane</keyword>
<reference evidence="2 3" key="1">
    <citation type="submission" date="2015-01" db="EMBL/GenBank/DDBJ databases">
        <title>Evolution of Trichinella species and genotypes.</title>
        <authorList>
            <person name="Korhonen P.K."/>
            <person name="Edoardo P."/>
            <person name="Giuseppe L.R."/>
            <person name="Gasser R.B."/>
        </authorList>
    </citation>
    <scope>NUCLEOTIDE SEQUENCE [LARGE SCALE GENOMIC DNA]</scope>
    <source>
        <strain evidence="2">ISS120</strain>
    </source>
</reference>
<keyword evidence="1" id="KW-1133">Transmembrane helix</keyword>
<evidence type="ECO:0000256" key="1">
    <source>
        <dbReference type="SAM" id="Phobius"/>
    </source>
</evidence>
<keyword evidence="1" id="KW-0472">Membrane</keyword>
<dbReference type="OrthoDB" id="5919696at2759"/>
<keyword evidence="3" id="KW-1185">Reference proteome</keyword>
<sequence>MERIGLLWSKHSQSFLPFLLACVAFIVLLSAYLLEDIISISMADVSQYRSIQQLNRAFQRRRTKSAPEDVTKIFEEKKKEIAEMVKESQVRRCENSEKVEVPEKKVKLSVTFNPNPQKRTIKCDSSKWDILYNWPH</sequence>
<accession>A0A0V1D468</accession>
<evidence type="ECO:0000313" key="3">
    <source>
        <dbReference type="Proteomes" id="UP000054653"/>
    </source>
</evidence>